<keyword evidence="9" id="KW-1185">Reference proteome</keyword>
<dbReference type="InterPro" id="IPR027417">
    <property type="entry name" value="P-loop_NTPase"/>
</dbReference>
<dbReference type="GO" id="GO:0005524">
    <property type="term" value="F:ATP binding"/>
    <property type="evidence" value="ECO:0007669"/>
    <property type="project" value="UniProtKB-KW"/>
</dbReference>
<organism evidence="8 9">
    <name type="scientific">Bradyrhizobium niftali</name>
    <dbReference type="NCBI Taxonomy" id="2560055"/>
    <lineage>
        <taxon>Bacteria</taxon>
        <taxon>Pseudomonadati</taxon>
        <taxon>Pseudomonadota</taxon>
        <taxon>Alphaproteobacteria</taxon>
        <taxon>Hyphomicrobiales</taxon>
        <taxon>Nitrobacteraceae</taxon>
        <taxon>Bradyrhizobium</taxon>
    </lineage>
</organism>
<evidence type="ECO:0000259" key="7">
    <source>
        <dbReference type="PROSITE" id="PS50893"/>
    </source>
</evidence>
<gene>
    <name evidence="8" type="ORF">E4K65_04540</name>
</gene>
<dbReference type="PANTHER" id="PTHR43820:SF4">
    <property type="entry name" value="HIGH-AFFINITY BRANCHED-CHAIN AMINO ACID TRANSPORT ATP-BINDING PROTEIN LIVF"/>
    <property type="match status" value="1"/>
</dbReference>
<accession>A0A4Y9M8I1</accession>
<name>A0A4Y9M8I1_9BRAD</name>
<evidence type="ECO:0000256" key="1">
    <source>
        <dbReference type="ARBA" id="ARBA00005417"/>
    </source>
</evidence>
<evidence type="ECO:0000313" key="9">
    <source>
        <dbReference type="Proteomes" id="UP000297966"/>
    </source>
</evidence>
<keyword evidence="4 8" id="KW-0067">ATP-binding</keyword>
<keyword evidence="5" id="KW-0029">Amino-acid transport</keyword>
<dbReference type="InterPro" id="IPR003593">
    <property type="entry name" value="AAA+_ATPase"/>
</dbReference>
<sequence length="229" mass="24380">MLSLSRVVIGYGQLEVVHGVDLKVGKGELVAVLGPNGAGKSTLLNAIAGIIRIRSGAISLDDKSIGRLPSHLTCRAGVSLVPQGRELFLEMTVRENLELGVPASARRAGPERIEDVLRLFPRLRERIVQPAGGLSGGERAMLAIGRALVAHPSVLLLDEPTAGLAPKIVDHVRETLMALKAGGQTTILVEQNVNMALAVADSVYLMNSGKIARKEDVRESKDLFESFIG</sequence>
<evidence type="ECO:0000256" key="4">
    <source>
        <dbReference type="ARBA" id="ARBA00022840"/>
    </source>
</evidence>
<evidence type="ECO:0000256" key="3">
    <source>
        <dbReference type="ARBA" id="ARBA00022741"/>
    </source>
</evidence>
<dbReference type="SUPFAM" id="SSF52540">
    <property type="entry name" value="P-loop containing nucleoside triphosphate hydrolases"/>
    <property type="match status" value="1"/>
</dbReference>
<dbReference type="GO" id="GO:0016887">
    <property type="term" value="F:ATP hydrolysis activity"/>
    <property type="evidence" value="ECO:0007669"/>
    <property type="project" value="InterPro"/>
</dbReference>
<dbReference type="InterPro" id="IPR003439">
    <property type="entry name" value="ABC_transporter-like_ATP-bd"/>
</dbReference>
<evidence type="ECO:0000313" key="8">
    <source>
        <dbReference type="EMBL" id="TFV51338.1"/>
    </source>
</evidence>
<comment type="caution">
    <text evidence="8">The sequence shown here is derived from an EMBL/GenBank/DDBJ whole genome shotgun (WGS) entry which is preliminary data.</text>
</comment>
<dbReference type="InterPro" id="IPR052156">
    <property type="entry name" value="BCAA_Transport_ATP-bd_LivF"/>
</dbReference>
<dbReference type="CDD" id="cd03224">
    <property type="entry name" value="ABC_TM1139_LivF_branched"/>
    <property type="match status" value="1"/>
</dbReference>
<dbReference type="AlphaFoldDB" id="A0A4Y9M8I1"/>
<dbReference type="Proteomes" id="UP000297966">
    <property type="component" value="Unassembled WGS sequence"/>
</dbReference>
<dbReference type="EMBL" id="SPQT01000001">
    <property type="protein sequence ID" value="TFV51338.1"/>
    <property type="molecule type" value="Genomic_DNA"/>
</dbReference>
<dbReference type="GO" id="GO:0015807">
    <property type="term" value="P:L-amino acid transport"/>
    <property type="evidence" value="ECO:0007669"/>
    <property type="project" value="TreeGrafter"/>
</dbReference>
<dbReference type="InterPro" id="IPR017871">
    <property type="entry name" value="ABC_transporter-like_CS"/>
</dbReference>
<dbReference type="PROSITE" id="PS50893">
    <property type="entry name" value="ABC_TRANSPORTER_2"/>
    <property type="match status" value="1"/>
</dbReference>
<comment type="function">
    <text evidence="6">Involved in beta-(1--&gt;2)glucan export. Transmembrane domains (TMD) form a pore in the inner membrane and the ATP-binding domain (NBD) is responsible for energy generation.</text>
</comment>
<feature type="domain" description="ABC transporter" evidence="7">
    <location>
        <begin position="2"/>
        <end position="228"/>
    </location>
</feature>
<keyword evidence="2" id="KW-0813">Transport</keyword>
<evidence type="ECO:0000256" key="2">
    <source>
        <dbReference type="ARBA" id="ARBA00022448"/>
    </source>
</evidence>
<keyword evidence="3" id="KW-0547">Nucleotide-binding</keyword>
<proteinExistence type="inferred from homology"/>
<dbReference type="SMART" id="SM00382">
    <property type="entry name" value="AAA"/>
    <property type="match status" value="1"/>
</dbReference>
<dbReference type="PROSITE" id="PS00211">
    <property type="entry name" value="ABC_TRANSPORTER_1"/>
    <property type="match status" value="1"/>
</dbReference>
<evidence type="ECO:0000256" key="5">
    <source>
        <dbReference type="ARBA" id="ARBA00022970"/>
    </source>
</evidence>
<comment type="similarity">
    <text evidence="1">Belongs to the ABC transporter superfamily.</text>
</comment>
<dbReference type="GO" id="GO:0015658">
    <property type="term" value="F:branched-chain amino acid transmembrane transporter activity"/>
    <property type="evidence" value="ECO:0007669"/>
    <property type="project" value="TreeGrafter"/>
</dbReference>
<protein>
    <submittedName>
        <fullName evidence="8">ABC transporter ATP-binding protein</fullName>
    </submittedName>
</protein>
<dbReference type="PANTHER" id="PTHR43820">
    <property type="entry name" value="HIGH-AFFINITY BRANCHED-CHAIN AMINO ACID TRANSPORT ATP-BINDING PROTEIN LIVF"/>
    <property type="match status" value="1"/>
</dbReference>
<dbReference type="OrthoDB" id="9776369at2"/>
<dbReference type="Pfam" id="PF00005">
    <property type="entry name" value="ABC_tran"/>
    <property type="match status" value="1"/>
</dbReference>
<dbReference type="RefSeq" id="WP_135173080.1">
    <property type="nucleotide sequence ID" value="NZ_SPQT01000001.1"/>
</dbReference>
<reference evidence="8 9" key="1">
    <citation type="submission" date="2019-03" db="EMBL/GenBank/DDBJ databases">
        <title>Bradyrhizobium diversity isolated from nodules of Chamaecrista fasciculata.</title>
        <authorList>
            <person name="Klepa M.S."/>
            <person name="Urquiaga M.O."/>
            <person name="Hungria M."/>
            <person name="Delamuta J.R."/>
        </authorList>
    </citation>
    <scope>NUCLEOTIDE SEQUENCE [LARGE SCALE GENOMIC DNA]</scope>
    <source>
        <strain evidence="8 9">CNPSo 3448</strain>
    </source>
</reference>
<dbReference type="Gene3D" id="3.40.50.300">
    <property type="entry name" value="P-loop containing nucleotide triphosphate hydrolases"/>
    <property type="match status" value="1"/>
</dbReference>
<evidence type="ECO:0000256" key="6">
    <source>
        <dbReference type="ARBA" id="ARBA00024722"/>
    </source>
</evidence>